<dbReference type="CDD" id="cd06261">
    <property type="entry name" value="TM_PBP2"/>
    <property type="match status" value="1"/>
</dbReference>
<protein>
    <recommendedName>
        <fullName evidence="9">ABC transmembrane type-1 domain-containing protein</fullName>
    </recommendedName>
</protein>
<dbReference type="OrthoDB" id="9783218at2"/>
<feature type="transmembrane region" description="Helical" evidence="7">
    <location>
        <begin position="252"/>
        <end position="273"/>
    </location>
</feature>
<feature type="transmembrane region" description="Helical" evidence="7">
    <location>
        <begin position="197"/>
        <end position="222"/>
    </location>
</feature>
<dbReference type="PANTHER" id="PTHR43386:SF1">
    <property type="entry name" value="D,D-DIPEPTIDE TRANSPORT SYSTEM PERMEASE PROTEIN DDPC-RELATED"/>
    <property type="match status" value="1"/>
</dbReference>
<dbReference type="Proteomes" id="UP000236151">
    <property type="component" value="Unassembled WGS sequence"/>
</dbReference>
<comment type="subcellular location">
    <subcellularLocation>
        <location evidence="1 7">Cell membrane</location>
        <topology evidence="1 7">Multi-pass membrane protein</topology>
    </subcellularLocation>
</comment>
<evidence type="ECO:0000256" key="3">
    <source>
        <dbReference type="ARBA" id="ARBA00022475"/>
    </source>
</evidence>
<feature type="transmembrane region" description="Helical" evidence="7">
    <location>
        <begin position="141"/>
        <end position="159"/>
    </location>
</feature>
<evidence type="ECO:0000259" key="9">
    <source>
        <dbReference type="PROSITE" id="PS50928"/>
    </source>
</evidence>
<comment type="caution">
    <text evidence="10">The sequence shown here is derived from an EMBL/GenBank/DDBJ whole genome shotgun (WGS) entry which is preliminary data.</text>
</comment>
<accession>A0A2K2F759</accession>
<dbReference type="GO" id="GO:0055085">
    <property type="term" value="P:transmembrane transport"/>
    <property type="evidence" value="ECO:0007669"/>
    <property type="project" value="InterPro"/>
</dbReference>
<feature type="transmembrane region" description="Helical" evidence="7">
    <location>
        <begin position="111"/>
        <end position="135"/>
    </location>
</feature>
<gene>
    <name evidence="10" type="ORF">CDQ84_18655</name>
</gene>
<dbReference type="AlphaFoldDB" id="A0A2K2F759"/>
<dbReference type="InterPro" id="IPR000515">
    <property type="entry name" value="MetI-like"/>
</dbReference>
<dbReference type="EMBL" id="NIOJ01000099">
    <property type="protein sequence ID" value="PNT94615.1"/>
    <property type="molecule type" value="Genomic_DNA"/>
</dbReference>
<name>A0A2K2F759_9CLOT</name>
<evidence type="ECO:0000256" key="8">
    <source>
        <dbReference type="SAM" id="MobiDB-lite"/>
    </source>
</evidence>
<dbReference type="PROSITE" id="PS50928">
    <property type="entry name" value="ABC_TM1"/>
    <property type="match status" value="1"/>
</dbReference>
<dbReference type="KEGG" id="cthd:CDO33_08695"/>
<reference evidence="10 11" key="1">
    <citation type="submission" date="2017-06" db="EMBL/GenBank/DDBJ databases">
        <title>Investigating the central metabolism of Clostridium thermosuccinogenes.</title>
        <authorList>
            <person name="Koendjbiharie J.G."/>
            <person name="van Kranenburg R."/>
        </authorList>
    </citation>
    <scope>NUCLEOTIDE SEQUENCE [LARGE SCALE GENOMIC DNA]</scope>
    <source>
        <strain evidence="10 11">DSM 5806</strain>
    </source>
</reference>
<evidence type="ECO:0000256" key="6">
    <source>
        <dbReference type="ARBA" id="ARBA00023136"/>
    </source>
</evidence>
<evidence type="ECO:0000256" key="4">
    <source>
        <dbReference type="ARBA" id="ARBA00022692"/>
    </source>
</evidence>
<keyword evidence="2 7" id="KW-0813">Transport</keyword>
<evidence type="ECO:0000313" key="10">
    <source>
        <dbReference type="EMBL" id="PNT94615.1"/>
    </source>
</evidence>
<dbReference type="PANTHER" id="PTHR43386">
    <property type="entry name" value="OLIGOPEPTIDE TRANSPORT SYSTEM PERMEASE PROTEIN APPC"/>
    <property type="match status" value="1"/>
</dbReference>
<feature type="compositionally biased region" description="Polar residues" evidence="8">
    <location>
        <begin position="296"/>
        <end position="306"/>
    </location>
</feature>
<proteinExistence type="inferred from homology"/>
<organism evidence="10 11">
    <name type="scientific">Clostridium thermosuccinogenes</name>
    <dbReference type="NCBI Taxonomy" id="84032"/>
    <lineage>
        <taxon>Bacteria</taxon>
        <taxon>Bacillati</taxon>
        <taxon>Bacillota</taxon>
        <taxon>Clostridia</taxon>
        <taxon>Eubacteriales</taxon>
        <taxon>Clostridiaceae</taxon>
        <taxon>Clostridium</taxon>
    </lineage>
</organism>
<evidence type="ECO:0000313" key="11">
    <source>
        <dbReference type="Proteomes" id="UP000236151"/>
    </source>
</evidence>
<feature type="transmembrane region" description="Helical" evidence="7">
    <location>
        <begin position="17"/>
        <end position="38"/>
    </location>
</feature>
<feature type="domain" description="ABC transmembrane type-1" evidence="9">
    <location>
        <begin position="76"/>
        <end position="263"/>
    </location>
</feature>
<evidence type="ECO:0000256" key="1">
    <source>
        <dbReference type="ARBA" id="ARBA00004651"/>
    </source>
</evidence>
<keyword evidence="3" id="KW-1003">Cell membrane</keyword>
<sequence>MEVIKSFFKTMYDNKQAFVGMIILLFFVVMATFGPMVVPLDLSTDFLNRYQWPSFAHPLGTDYVGNDLFQQIVHGSRSVLYIGLLASLFTVILGFALGALAGFAGGIIDKVISLMIQILLSVPIFPIQLIIAVIFPIRNVIMLAVVLACLSWGLLARNVRATILSLKQREFVLICRIMGLPKRHIIFKEILPNITPYLASVFVLNTNAAIATSVGLMMLGMAPYEPTHWSIMLSNASVQANSGTNTAGIFNMLVPTAAFVLLQMSLVFFANGLDEALNPRLRASSSYKPDKKKKQNTPARKNTEQGGTHHASI</sequence>
<dbReference type="KEGG" id="cthd:CDO33_02475"/>
<evidence type="ECO:0000256" key="2">
    <source>
        <dbReference type="ARBA" id="ARBA00022448"/>
    </source>
</evidence>
<comment type="similarity">
    <text evidence="7">Belongs to the binding-protein-dependent transport system permease family.</text>
</comment>
<dbReference type="InterPro" id="IPR035906">
    <property type="entry name" value="MetI-like_sf"/>
</dbReference>
<keyword evidence="11" id="KW-1185">Reference proteome</keyword>
<dbReference type="InterPro" id="IPR025966">
    <property type="entry name" value="OppC_N"/>
</dbReference>
<dbReference type="Pfam" id="PF00528">
    <property type="entry name" value="BPD_transp_1"/>
    <property type="match status" value="1"/>
</dbReference>
<keyword evidence="5 7" id="KW-1133">Transmembrane helix</keyword>
<dbReference type="SUPFAM" id="SSF161098">
    <property type="entry name" value="MetI-like"/>
    <property type="match status" value="1"/>
</dbReference>
<keyword evidence="6 7" id="KW-0472">Membrane</keyword>
<dbReference type="Pfam" id="PF12911">
    <property type="entry name" value="OppC_N"/>
    <property type="match status" value="1"/>
</dbReference>
<feature type="transmembrane region" description="Helical" evidence="7">
    <location>
        <begin position="79"/>
        <end position="104"/>
    </location>
</feature>
<evidence type="ECO:0000256" key="5">
    <source>
        <dbReference type="ARBA" id="ARBA00022989"/>
    </source>
</evidence>
<dbReference type="InterPro" id="IPR050366">
    <property type="entry name" value="BP-dependent_transpt_permease"/>
</dbReference>
<keyword evidence="4 7" id="KW-0812">Transmembrane</keyword>
<dbReference type="RefSeq" id="WP_103083232.1">
    <property type="nucleotide sequence ID" value="NZ_CP021850.1"/>
</dbReference>
<dbReference type="Gene3D" id="1.10.3720.10">
    <property type="entry name" value="MetI-like"/>
    <property type="match status" value="1"/>
</dbReference>
<feature type="region of interest" description="Disordered" evidence="8">
    <location>
        <begin position="284"/>
        <end position="313"/>
    </location>
</feature>
<dbReference type="GO" id="GO:0005886">
    <property type="term" value="C:plasma membrane"/>
    <property type="evidence" value="ECO:0007669"/>
    <property type="project" value="UniProtKB-SubCell"/>
</dbReference>
<evidence type="ECO:0000256" key="7">
    <source>
        <dbReference type="RuleBase" id="RU363032"/>
    </source>
</evidence>